<dbReference type="GeneID" id="85448133"/>
<evidence type="ECO:0000313" key="2">
    <source>
        <dbReference type="Proteomes" id="UP001230504"/>
    </source>
</evidence>
<sequence length="104" mass="11682">MNHEKYEERLVLLSDVSPVDYDENLPFPYNNFIYGISLPGPATQDAFTNAIPYSEIRPMNEVTATYLAREGLARSKPEMVSMVPAIYTWQPAQPSSAIRDSILG</sequence>
<evidence type="ECO:0000313" key="1">
    <source>
        <dbReference type="EMBL" id="KAK1585191.1"/>
    </source>
</evidence>
<gene>
    <name evidence="1" type="ORF">LY79DRAFT_671281</name>
</gene>
<accession>A0AAD8PV39</accession>
<dbReference type="AlphaFoldDB" id="A0AAD8PV39"/>
<proteinExistence type="predicted"/>
<protein>
    <submittedName>
        <fullName evidence="1">Uncharacterized protein</fullName>
    </submittedName>
</protein>
<name>A0AAD8PV39_9PEZI</name>
<keyword evidence="2" id="KW-1185">Reference proteome</keyword>
<reference evidence="1" key="1">
    <citation type="submission" date="2021-06" db="EMBL/GenBank/DDBJ databases">
        <title>Comparative genomics, transcriptomics and evolutionary studies reveal genomic signatures of adaptation to plant cell wall in hemibiotrophic fungi.</title>
        <authorList>
            <consortium name="DOE Joint Genome Institute"/>
            <person name="Baroncelli R."/>
            <person name="Diaz J.F."/>
            <person name="Benocci T."/>
            <person name="Peng M."/>
            <person name="Battaglia E."/>
            <person name="Haridas S."/>
            <person name="Andreopoulos W."/>
            <person name="Labutti K."/>
            <person name="Pangilinan J."/>
            <person name="Floch G.L."/>
            <person name="Makela M.R."/>
            <person name="Henrissat B."/>
            <person name="Grigoriev I.V."/>
            <person name="Crouch J.A."/>
            <person name="De Vries R.P."/>
            <person name="Sukno S.A."/>
            <person name="Thon M.R."/>
        </authorList>
    </citation>
    <scope>NUCLEOTIDE SEQUENCE</scope>
    <source>
        <strain evidence="1">CBS 125086</strain>
    </source>
</reference>
<comment type="caution">
    <text evidence="1">The sequence shown here is derived from an EMBL/GenBank/DDBJ whole genome shotgun (WGS) entry which is preliminary data.</text>
</comment>
<dbReference type="RefSeq" id="XP_060412235.1">
    <property type="nucleotide sequence ID" value="XM_060563893.1"/>
</dbReference>
<dbReference type="EMBL" id="JAHLJV010000047">
    <property type="protein sequence ID" value="KAK1585191.1"/>
    <property type="molecule type" value="Genomic_DNA"/>
</dbReference>
<dbReference type="Proteomes" id="UP001230504">
    <property type="component" value="Unassembled WGS sequence"/>
</dbReference>
<organism evidence="1 2">
    <name type="scientific">Colletotrichum navitas</name>
    <dbReference type="NCBI Taxonomy" id="681940"/>
    <lineage>
        <taxon>Eukaryota</taxon>
        <taxon>Fungi</taxon>
        <taxon>Dikarya</taxon>
        <taxon>Ascomycota</taxon>
        <taxon>Pezizomycotina</taxon>
        <taxon>Sordariomycetes</taxon>
        <taxon>Hypocreomycetidae</taxon>
        <taxon>Glomerellales</taxon>
        <taxon>Glomerellaceae</taxon>
        <taxon>Colletotrichum</taxon>
        <taxon>Colletotrichum graminicola species complex</taxon>
    </lineage>
</organism>